<proteinExistence type="inferred from homology"/>
<dbReference type="InterPro" id="IPR051174">
    <property type="entry name" value="Cytochrome_c-type_ET"/>
</dbReference>
<feature type="binding site" description="covalent" evidence="13">
    <location>
        <position position="38"/>
    </location>
    <ligand>
        <name>heme</name>
        <dbReference type="ChEBI" id="CHEBI:30413"/>
        <label>1</label>
    </ligand>
</feature>
<dbReference type="OrthoDB" id="9782159at2"/>
<dbReference type="Gene3D" id="1.10.3820.10">
    <property type="entry name" value="Di-heme elbow motif domain"/>
    <property type="match status" value="1"/>
</dbReference>
<feature type="binding site" description="covalent" evidence="13">
    <location>
        <position position="156"/>
    </location>
    <ligand>
        <name>heme</name>
        <dbReference type="ChEBI" id="CHEBI:30413"/>
        <label>4</label>
    </ligand>
</feature>
<dbReference type="GO" id="GO:0046872">
    <property type="term" value="F:metal ion binding"/>
    <property type="evidence" value="ECO:0007669"/>
    <property type="project" value="UniProtKB-KW"/>
</dbReference>
<dbReference type="Pfam" id="PF03264">
    <property type="entry name" value="Cytochrom_NNT"/>
    <property type="match status" value="1"/>
</dbReference>
<dbReference type="EMBL" id="CP014206">
    <property type="protein sequence ID" value="AMK10742.1"/>
    <property type="molecule type" value="Genomic_DNA"/>
</dbReference>
<evidence type="ECO:0000256" key="2">
    <source>
        <dbReference type="ARBA" id="ARBA00007395"/>
    </source>
</evidence>
<keyword evidence="4" id="KW-1003">Cell membrane</keyword>
<keyword evidence="8 12" id="KW-0249">Electron transport</keyword>
<sequence length="190" mass="21831">MERKTKAVLLVLCGIVIAFPLFSMTYYTMVRTSTPEFCGSCHEIRPAVMAWKTSTHVNNAQGFVADCMDCHLPAPHDTVDFFFTKTMHGMKDVFAHFTGGDETYDRKVMRERIWSTMKNDQCMKCHRNILHIPGKRGAMLAHRKVLYAAGGQEYRCTDCHRDLVHNDRQFFDYKQFSAPYRASGLPHLGI</sequence>
<dbReference type="GO" id="GO:0005886">
    <property type="term" value="C:plasma membrane"/>
    <property type="evidence" value="ECO:0007669"/>
    <property type="project" value="UniProtKB-SubCell"/>
</dbReference>
<dbReference type="Proteomes" id="UP000295506">
    <property type="component" value="Unassembled WGS sequence"/>
</dbReference>
<evidence type="ECO:0000256" key="3">
    <source>
        <dbReference type="ARBA" id="ARBA00022448"/>
    </source>
</evidence>
<dbReference type="PANTHER" id="PTHR30333:SF1">
    <property type="entry name" value="CYTOCHROME C-TYPE PROTEIN NAPC"/>
    <property type="match status" value="1"/>
</dbReference>
<dbReference type="InterPro" id="IPR038266">
    <property type="entry name" value="NapC/NirT_cytc_sf"/>
</dbReference>
<feature type="binding site" description="axial binding residue" evidence="14">
    <location>
        <position position="165"/>
    </location>
    <ligand>
        <name>heme</name>
        <dbReference type="ChEBI" id="CHEBI:30413"/>
        <label>2</label>
    </ligand>
    <ligandPart>
        <name>Fe</name>
        <dbReference type="ChEBI" id="CHEBI:18248"/>
    </ligandPart>
</feature>
<feature type="domain" description="NapC/NirT cytochrome c N-terminal" evidence="16">
    <location>
        <begin position="3"/>
        <end position="166"/>
    </location>
</feature>
<protein>
    <recommendedName>
        <fullName evidence="12">Cytochrome c-type protein</fullName>
    </recommendedName>
</protein>
<feature type="binding site" description="axial binding residue" evidence="14">
    <location>
        <position position="71"/>
    </location>
    <ligand>
        <name>heme</name>
        <dbReference type="ChEBI" id="CHEBI:30413"/>
        <label>2</label>
    </ligand>
    <ligandPart>
        <name>Fe</name>
        <dbReference type="ChEBI" id="CHEBI:18248"/>
    </ligandPart>
</feature>
<feature type="binding site" description="axial binding residue" evidence="14">
    <location>
        <position position="160"/>
    </location>
    <ligand>
        <name>heme</name>
        <dbReference type="ChEBI" id="CHEBI:30413"/>
        <label>4</label>
    </ligand>
    <ligandPart>
        <name>Fe</name>
        <dbReference type="ChEBI" id="CHEBI:18248"/>
    </ligandPart>
</feature>
<evidence type="ECO:0000313" key="20">
    <source>
        <dbReference type="Proteomes" id="UP000295506"/>
    </source>
</evidence>
<dbReference type="GO" id="GO:0009055">
    <property type="term" value="F:electron transfer activity"/>
    <property type="evidence" value="ECO:0007669"/>
    <property type="project" value="TreeGrafter"/>
</dbReference>
<evidence type="ECO:0000256" key="5">
    <source>
        <dbReference type="ARBA" id="ARBA00022617"/>
    </source>
</evidence>
<dbReference type="InterPro" id="IPR005126">
    <property type="entry name" value="NapC/NirT_cyt_c_N"/>
</dbReference>
<evidence type="ECO:0000256" key="11">
    <source>
        <dbReference type="ARBA" id="ARBA00023136"/>
    </source>
</evidence>
<evidence type="ECO:0000256" key="7">
    <source>
        <dbReference type="ARBA" id="ARBA00022723"/>
    </source>
</evidence>
<evidence type="ECO:0000313" key="18">
    <source>
        <dbReference type="EMBL" id="TDT91726.1"/>
    </source>
</evidence>
<evidence type="ECO:0000256" key="4">
    <source>
        <dbReference type="ARBA" id="ARBA00022475"/>
    </source>
</evidence>
<feature type="binding site" evidence="13">
    <location>
        <position position="92"/>
    </location>
    <ligand>
        <name>a menaquinol</name>
        <dbReference type="ChEBI" id="CHEBI:18151"/>
    </ligand>
</feature>
<evidence type="ECO:0000259" key="16">
    <source>
        <dbReference type="Pfam" id="PF03264"/>
    </source>
</evidence>
<feature type="binding site" description="covalent" evidence="13">
    <location>
        <position position="122"/>
    </location>
    <ligand>
        <name>heme</name>
        <dbReference type="ChEBI" id="CHEBI:30413"/>
        <label>3</label>
    </ligand>
</feature>
<evidence type="ECO:0000256" key="12">
    <source>
        <dbReference type="PIRNR" id="PIRNR000013"/>
    </source>
</evidence>
<feature type="transmembrane region" description="Helical" evidence="15">
    <location>
        <begin position="7"/>
        <end position="29"/>
    </location>
</feature>
<keyword evidence="9 15" id="KW-1133">Transmembrane helix</keyword>
<feature type="binding site" description="axial binding residue" evidence="14">
    <location>
        <position position="126"/>
    </location>
    <ligand>
        <name>heme</name>
        <dbReference type="ChEBI" id="CHEBI:30413"/>
        <label>3</label>
    </ligand>
    <ligandPart>
        <name>Fe</name>
        <dbReference type="ChEBI" id="CHEBI:18248"/>
    </ligandPart>
</feature>
<feature type="binding site" evidence="13">
    <location>
        <position position="67"/>
    </location>
    <ligand>
        <name>a menaquinol</name>
        <dbReference type="ChEBI" id="CHEBI:18151"/>
    </ligand>
</feature>
<comment type="subcellular location">
    <subcellularLocation>
        <location evidence="1">Cell membrane</location>
        <topology evidence="1">Single-pass membrane protein</topology>
    </subcellularLocation>
</comment>
<evidence type="ECO:0000313" key="19">
    <source>
        <dbReference type="Proteomes" id="UP000055611"/>
    </source>
</evidence>
<dbReference type="GO" id="GO:0019333">
    <property type="term" value="P:denitrification pathway"/>
    <property type="evidence" value="ECO:0007669"/>
    <property type="project" value="InterPro"/>
</dbReference>
<evidence type="ECO:0000313" key="17">
    <source>
        <dbReference type="EMBL" id="AMK10742.1"/>
    </source>
</evidence>
<evidence type="ECO:0000256" key="8">
    <source>
        <dbReference type="ARBA" id="ARBA00022982"/>
    </source>
</evidence>
<evidence type="ECO:0000256" key="9">
    <source>
        <dbReference type="ARBA" id="ARBA00022989"/>
    </source>
</evidence>
<dbReference type="EMBL" id="SOBK01000001">
    <property type="protein sequence ID" value="TDT91726.1"/>
    <property type="molecule type" value="Genomic_DNA"/>
</dbReference>
<name>A0A126QLA3_9BACT</name>
<evidence type="ECO:0000256" key="1">
    <source>
        <dbReference type="ARBA" id="ARBA00004162"/>
    </source>
</evidence>
<feature type="binding site" description="covalent" evidence="13">
    <location>
        <position position="70"/>
    </location>
    <ligand>
        <name>heme</name>
        <dbReference type="ChEBI" id="CHEBI:30413"/>
        <label>2</label>
    </ligand>
</feature>
<feature type="binding site" description="covalent" evidence="13">
    <location>
        <position position="125"/>
    </location>
    <ligand>
        <name>heme</name>
        <dbReference type="ChEBI" id="CHEBI:30413"/>
        <label>3</label>
    </ligand>
</feature>
<comment type="PTM">
    <text evidence="12">Binds 4 heme groups per subunit.</text>
</comment>
<keyword evidence="3 12" id="KW-0813">Transport</keyword>
<keyword evidence="6 15" id="KW-0812">Transmembrane</keyword>
<evidence type="ECO:0000256" key="10">
    <source>
        <dbReference type="ARBA" id="ARBA00023004"/>
    </source>
</evidence>
<keyword evidence="5 12" id="KW-0349">Heme</keyword>
<reference evidence="17 19" key="1">
    <citation type="journal article" date="2016" name="Front. Microbiol.">
        <title>Genome Sequence of the Piezophilic, Mesophilic Sulfate-Reducing Bacterium Desulfovibrio indicus J2T.</title>
        <authorList>
            <person name="Cao J."/>
            <person name="Maignien L."/>
            <person name="Shao Z."/>
            <person name="Alain K."/>
            <person name="Jebbar M."/>
        </authorList>
    </citation>
    <scope>NUCLEOTIDE SEQUENCE [LARGE SCALE GENOMIC DNA]</scope>
    <source>
        <strain evidence="17 19">J2</strain>
    </source>
</reference>
<dbReference type="GO" id="GO:0009061">
    <property type="term" value="P:anaerobic respiration"/>
    <property type="evidence" value="ECO:0007669"/>
    <property type="project" value="TreeGrafter"/>
</dbReference>
<feature type="binding site" description="axial binding residue" evidence="14">
    <location>
        <position position="92"/>
    </location>
    <ligand>
        <name>heme</name>
        <dbReference type="ChEBI" id="CHEBI:30413"/>
        <label>1</label>
    </ligand>
    <ligandPart>
        <name>Fe</name>
        <dbReference type="ChEBI" id="CHEBI:18248"/>
    </ligandPart>
</feature>
<dbReference type="GO" id="GO:0020037">
    <property type="term" value="F:heme binding"/>
    <property type="evidence" value="ECO:0007669"/>
    <property type="project" value="InterPro"/>
</dbReference>
<evidence type="ECO:0000256" key="14">
    <source>
        <dbReference type="PIRSR" id="PIRSR000013-2"/>
    </source>
</evidence>
<dbReference type="PANTHER" id="PTHR30333">
    <property type="entry name" value="CYTOCHROME C-TYPE PROTEIN"/>
    <property type="match status" value="1"/>
</dbReference>
<feature type="binding site" description="covalent" evidence="13">
    <location>
        <position position="159"/>
    </location>
    <ligand>
        <name>heme</name>
        <dbReference type="ChEBI" id="CHEBI:30413"/>
        <label>4</label>
    </ligand>
</feature>
<comment type="similarity">
    <text evidence="2">Belongs to the NapC/NirT/NrfH family.</text>
</comment>
<accession>A0A126QLA3</accession>
<reference evidence="18 20" key="2">
    <citation type="submission" date="2019-03" db="EMBL/GenBank/DDBJ databases">
        <title>Genomic Encyclopedia of Type Strains, Phase IV (KMG-IV): sequencing the most valuable type-strain genomes for metagenomic binning, comparative biology and taxonomic classification.</title>
        <authorList>
            <person name="Goeker M."/>
        </authorList>
    </citation>
    <scope>NUCLEOTIDE SEQUENCE [LARGE SCALE GENOMIC DNA]</scope>
    <source>
        <strain evidence="18 20">DSM 101483</strain>
    </source>
</reference>
<dbReference type="KEGG" id="dej:AWY79_06260"/>
<comment type="cofactor">
    <cofactor evidence="13">
        <name>heme</name>
        <dbReference type="ChEBI" id="CHEBI:30413"/>
    </cofactor>
    <text evidence="13">Binds 4 heme groups per subunit.</text>
</comment>
<dbReference type="SUPFAM" id="SSF48695">
    <property type="entry name" value="Multiheme cytochromes"/>
    <property type="match status" value="1"/>
</dbReference>
<feature type="binding site" evidence="13">
    <location>
        <position position="85"/>
    </location>
    <ligand>
        <name>a menaquinol</name>
        <dbReference type="ChEBI" id="CHEBI:18151"/>
    </ligand>
</feature>
<dbReference type="Proteomes" id="UP000055611">
    <property type="component" value="Chromosome"/>
</dbReference>
<dbReference type="PIRSF" id="PIRSF000013">
    <property type="entry name" value="4_hem_cytochrm_NapC"/>
    <property type="match status" value="1"/>
</dbReference>
<evidence type="ECO:0000256" key="15">
    <source>
        <dbReference type="SAM" id="Phobius"/>
    </source>
</evidence>
<keyword evidence="19" id="KW-1185">Reference proteome</keyword>
<feature type="binding site" description="covalent" evidence="13">
    <location>
        <position position="41"/>
    </location>
    <ligand>
        <name>heme</name>
        <dbReference type="ChEBI" id="CHEBI:30413"/>
        <label>1</label>
    </ligand>
</feature>
<organism evidence="18 20">
    <name type="scientific">Pseudodesulfovibrio indicus</name>
    <dbReference type="NCBI Taxonomy" id="1716143"/>
    <lineage>
        <taxon>Bacteria</taxon>
        <taxon>Pseudomonadati</taxon>
        <taxon>Thermodesulfobacteriota</taxon>
        <taxon>Desulfovibrionia</taxon>
        <taxon>Desulfovibrionales</taxon>
        <taxon>Desulfovibrionaceae</taxon>
    </lineage>
</organism>
<dbReference type="AlphaFoldDB" id="A0A126QLA3"/>
<gene>
    <name evidence="17" type="ORF">AWY79_06260</name>
    <name evidence="18" type="ORF">EDC59_101124</name>
</gene>
<evidence type="ECO:0000256" key="13">
    <source>
        <dbReference type="PIRSR" id="PIRSR000013-1"/>
    </source>
</evidence>
<keyword evidence="7 12" id="KW-0479">Metal-binding</keyword>
<evidence type="ECO:0000256" key="6">
    <source>
        <dbReference type="ARBA" id="ARBA00022692"/>
    </source>
</evidence>
<dbReference type="RefSeq" id="WP_066801699.1">
    <property type="nucleotide sequence ID" value="NZ_CP014206.1"/>
</dbReference>
<dbReference type="InterPro" id="IPR036280">
    <property type="entry name" value="Multihaem_cyt_sf"/>
</dbReference>
<keyword evidence="10 12" id="KW-0408">Iron</keyword>
<dbReference type="InterPro" id="IPR024717">
    <property type="entry name" value="NapC/NirT/NrfH"/>
</dbReference>
<keyword evidence="11 15" id="KW-0472">Membrane</keyword>